<organism evidence="2 3">
    <name type="scientific">Candidatus Nomurabacteria bacterium GW2011_GWB1_37_5</name>
    <dbReference type="NCBI Taxonomy" id="1618742"/>
    <lineage>
        <taxon>Bacteria</taxon>
        <taxon>Candidatus Nomuraibacteriota</taxon>
    </lineage>
</organism>
<feature type="transmembrane region" description="Helical" evidence="1">
    <location>
        <begin position="21"/>
        <end position="44"/>
    </location>
</feature>
<evidence type="ECO:0000313" key="2">
    <source>
        <dbReference type="EMBL" id="KKQ35056.1"/>
    </source>
</evidence>
<proteinExistence type="predicted"/>
<gene>
    <name evidence="2" type="ORF">US50_C0027G0005</name>
</gene>
<dbReference type="Proteomes" id="UP000033876">
    <property type="component" value="Unassembled WGS sequence"/>
</dbReference>
<evidence type="ECO:0008006" key="4">
    <source>
        <dbReference type="Google" id="ProtNLM"/>
    </source>
</evidence>
<keyword evidence="1" id="KW-1133">Transmembrane helix</keyword>
<protein>
    <recommendedName>
        <fullName evidence="4">Type 4 fimbrial biogenesis protein PilX N-terminal domain-containing protein</fullName>
    </recommendedName>
</protein>
<dbReference type="AlphaFoldDB" id="A0A0G0K332"/>
<comment type="caution">
    <text evidence="2">The sequence shown here is derived from an EMBL/GenBank/DDBJ whole genome shotgun (WGS) entry which is preliminary data.</text>
</comment>
<dbReference type="EMBL" id="LBTF01000027">
    <property type="protein sequence ID" value="KKQ35056.1"/>
    <property type="molecule type" value="Genomic_DNA"/>
</dbReference>
<keyword evidence="1" id="KW-0472">Membrane</keyword>
<accession>A0A0G0K332</accession>
<keyword evidence="1" id="KW-0812">Transmembrane</keyword>
<evidence type="ECO:0000256" key="1">
    <source>
        <dbReference type="SAM" id="Phobius"/>
    </source>
</evidence>
<sequence length="172" mass="18758">MKYLIKKLLRIKDKGLRIDNKSSGFVILFTVLVASIVLLMTLGISNTSYREAILSQSARDGAYAFFAADTGAECALYSAIKSSAFNDFSNLPTSFSCADDSDTSPIYDSSALTASFKFNIDTKYCVRILVDKSGTIIPGISTIIESRGYNLPCSNVELNDVKAVERAIKVTY</sequence>
<name>A0A0G0K332_9BACT</name>
<reference evidence="2 3" key="1">
    <citation type="journal article" date="2015" name="Nature">
        <title>rRNA introns, odd ribosomes, and small enigmatic genomes across a large radiation of phyla.</title>
        <authorList>
            <person name="Brown C.T."/>
            <person name="Hug L.A."/>
            <person name="Thomas B.C."/>
            <person name="Sharon I."/>
            <person name="Castelle C.J."/>
            <person name="Singh A."/>
            <person name="Wilkins M.J."/>
            <person name="Williams K.H."/>
            <person name="Banfield J.F."/>
        </authorList>
    </citation>
    <scope>NUCLEOTIDE SEQUENCE [LARGE SCALE GENOMIC DNA]</scope>
</reference>
<evidence type="ECO:0000313" key="3">
    <source>
        <dbReference type="Proteomes" id="UP000033876"/>
    </source>
</evidence>